<evidence type="ECO:0000256" key="1">
    <source>
        <dbReference type="ARBA" id="ARBA00004173"/>
    </source>
</evidence>
<feature type="region of interest" description="Disordered" evidence="7">
    <location>
        <begin position="92"/>
        <end position="209"/>
    </location>
</feature>
<sequence>MYTKRAKIISPNSLVALHKVCSQPRNAFDSFKFLAFLRKNLGTAAGLADFQNPNNGYQSEVAFEYGGNPRGENPTGFQNNLWGQSHGNEFVKSGGDYLQSNGGDLKETSNGFYQNYDRKRNPSGVRSQSHESDFSQNGNYGGVYGQSNNNLQQNSNGVYQNDSGGHFENSSNTSVNNSNGKNGNFSGYYGQSNGVLQQNSNPNREYGGNWNMQNIYDSYQGRAVEMKQQNPSGFSSQGISGVEGNPNRNYMQMHSSQFQQSLNNQYAGNVGMNQQSPSYGQYQQNYQPNQNGFHNSMVAPQVPSSQIPEGAPAEASGSSPCGGTLEELDNFCKEGKVKEAVGVLGSLEKWHIPVDLPRYLQLMQACGEAKALEEAKVVHEYILKSESTPHVSTYNRILEMYSRCGSMEDAFSVFDKMPEQNLTSWDIMITWLAKNGFGEDAIEMFTKFKQAGRRPDGQMFIGVFHACSVVGDIEEGMLQFKSMSKDFGIIPTMDHYGSVVDMLGSTGYLDEALEFIEKMPLQPTVDVWETLMNFCRVHGHMDLGDRCAELVEQLEPSRLTKELKAGLVPVKASDLGKGKEKKNLVAQNILEARSRVHEYRAGDTSHPENDKIYANLRGLREHMKEAGYIPETRFVLHDIDQESKEDALLAHSERLALAQGLLSTSARSPIRVIKNLRVCGDCHNALKIVSKIVGRELIMRDAKRFHHFKDGLCSCRDYW</sequence>
<dbReference type="GO" id="GO:0009451">
    <property type="term" value="P:RNA modification"/>
    <property type="evidence" value="ECO:0007669"/>
    <property type="project" value="InterPro"/>
</dbReference>
<protein>
    <recommendedName>
        <fullName evidence="8">DYW domain-containing protein</fullName>
    </recommendedName>
</protein>
<dbReference type="Proteomes" id="UP000030645">
    <property type="component" value="Unassembled WGS sequence"/>
</dbReference>
<dbReference type="InterPro" id="IPR032867">
    <property type="entry name" value="DYW_dom"/>
</dbReference>
<dbReference type="InterPro" id="IPR046960">
    <property type="entry name" value="PPR_At4g14850-like_plant"/>
</dbReference>
<dbReference type="eggNOG" id="KOG4197">
    <property type="taxonomic scope" value="Eukaryota"/>
</dbReference>
<dbReference type="PANTHER" id="PTHR47926">
    <property type="entry name" value="PENTATRICOPEPTIDE REPEAT-CONTAINING PROTEIN"/>
    <property type="match status" value="1"/>
</dbReference>
<comment type="subcellular location">
    <subcellularLocation>
        <location evidence="1">Mitochondrion</location>
    </subcellularLocation>
</comment>
<keyword evidence="10" id="KW-1185">Reference proteome</keyword>
<evidence type="ECO:0000313" key="10">
    <source>
        <dbReference type="Proteomes" id="UP000030645"/>
    </source>
</evidence>
<dbReference type="GO" id="GO:0005739">
    <property type="term" value="C:mitochondrion"/>
    <property type="evidence" value="ECO:0007669"/>
    <property type="project" value="UniProtKB-SubCell"/>
</dbReference>
<evidence type="ECO:0000256" key="2">
    <source>
        <dbReference type="ARBA" id="ARBA00006643"/>
    </source>
</evidence>
<evidence type="ECO:0000259" key="8">
    <source>
        <dbReference type="Pfam" id="PF14432"/>
    </source>
</evidence>
<accession>W9RUL3</accession>
<comment type="similarity">
    <text evidence="2">Belongs to the PPR family. PCMP-H subfamily.</text>
</comment>
<dbReference type="Gene3D" id="1.25.40.10">
    <property type="entry name" value="Tetratricopeptide repeat domain"/>
    <property type="match status" value="1"/>
</dbReference>
<keyword evidence="4" id="KW-0809">Transit peptide</keyword>
<dbReference type="AlphaFoldDB" id="W9RUL3"/>
<dbReference type="OrthoDB" id="1932290at2759"/>
<dbReference type="Pfam" id="PF14432">
    <property type="entry name" value="DYW_deaminase"/>
    <property type="match status" value="1"/>
</dbReference>
<dbReference type="KEGG" id="mnt:21398613"/>
<dbReference type="STRING" id="981085.W9RUL3"/>
<evidence type="ECO:0000313" key="9">
    <source>
        <dbReference type="EMBL" id="EXB93974.1"/>
    </source>
</evidence>
<dbReference type="NCBIfam" id="TIGR00756">
    <property type="entry name" value="PPR"/>
    <property type="match status" value="2"/>
</dbReference>
<evidence type="ECO:0000256" key="6">
    <source>
        <dbReference type="PROSITE-ProRule" id="PRU00708"/>
    </source>
</evidence>
<dbReference type="FunFam" id="1.25.40.10:FF:000503">
    <property type="entry name" value="Pentatricopeptide repeat-containing protein, mitochondrial"/>
    <property type="match status" value="1"/>
</dbReference>
<feature type="region of interest" description="Disordered" evidence="7">
    <location>
        <begin position="270"/>
        <end position="320"/>
    </location>
</feature>
<proteinExistence type="inferred from homology"/>
<feature type="compositionally biased region" description="Low complexity" evidence="7">
    <location>
        <begin position="169"/>
        <end position="187"/>
    </location>
</feature>
<dbReference type="GO" id="GO:0008270">
    <property type="term" value="F:zinc ion binding"/>
    <property type="evidence" value="ECO:0007669"/>
    <property type="project" value="InterPro"/>
</dbReference>
<evidence type="ECO:0000256" key="5">
    <source>
        <dbReference type="ARBA" id="ARBA00023128"/>
    </source>
</evidence>
<dbReference type="InterPro" id="IPR002885">
    <property type="entry name" value="PPR_rpt"/>
</dbReference>
<evidence type="ECO:0000256" key="3">
    <source>
        <dbReference type="ARBA" id="ARBA00022737"/>
    </source>
</evidence>
<keyword evidence="3" id="KW-0677">Repeat</keyword>
<feature type="compositionally biased region" description="Polar residues" evidence="7">
    <location>
        <begin position="189"/>
        <end position="203"/>
    </location>
</feature>
<evidence type="ECO:0000256" key="4">
    <source>
        <dbReference type="ARBA" id="ARBA00022946"/>
    </source>
</evidence>
<dbReference type="Pfam" id="PF01535">
    <property type="entry name" value="PPR"/>
    <property type="match status" value="3"/>
</dbReference>
<feature type="compositionally biased region" description="Low complexity" evidence="7">
    <location>
        <begin position="273"/>
        <end position="292"/>
    </location>
</feature>
<feature type="domain" description="DYW" evidence="8">
    <location>
        <begin position="627"/>
        <end position="719"/>
    </location>
</feature>
<feature type="repeat" description="PPR" evidence="6">
    <location>
        <begin position="390"/>
        <end position="424"/>
    </location>
</feature>
<organism evidence="9 10">
    <name type="scientific">Morus notabilis</name>
    <dbReference type="NCBI Taxonomy" id="981085"/>
    <lineage>
        <taxon>Eukaryota</taxon>
        <taxon>Viridiplantae</taxon>
        <taxon>Streptophyta</taxon>
        <taxon>Embryophyta</taxon>
        <taxon>Tracheophyta</taxon>
        <taxon>Spermatophyta</taxon>
        <taxon>Magnoliopsida</taxon>
        <taxon>eudicotyledons</taxon>
        <taxon>Gunneridae</taxon>
        <taxon>Pentapetalae</taxon>
        <taxon>rosids</taxon>
        <taxon>fabids</taxon>
        <taxon>Rosales</taxon>
        <taxon>Moraceae</taxon>
        <taxon>Moreae</taxon>
        <taxon>Morus</taxon>
    </lineage>
</organism>
<reference evidence="10" key="1">
    <citation type="submission" date="2013-01" db="EMBL/GenBank/DDBJ databases">
        <title>Draft Genome Sequence of a Mulberry Tree, Morus notabilis C.K. Schneid.</title>
        <authorList>
            <person name="He N."/>
            <person name="Zhao S."/>
        </authorList>
    </citation>
    <scope>NUCLEOTIDE SEQUENCE</scope>
</reference>
<dbReference type="InterPro" id="IPR011990">
    <property type="entry name" value="TPR-like_helical_dom_sf"/>
</dbReference>
<evidence type="ECO:0000256" key="7">
    <source>
        <dbReference type="SAM" id="MobiDB-lite"/>
    </source>
</evidence>
<dbReference type="GO" id="GO:0003723">
    <property type="term" value="F:RNA binding"/>
    <property type="evidence" value="ECO:0007669"/>
    <property type="project" value="InterPro"/>
</dbReference>
<keyword evidence="5" id="KW-0496">Mitochondrion</keyword>
<dbReference type="PROSITE" id="PS51375">
    <property type="entry name" value="PPR"/>
    <property type="match status" value="1"/>
</dbReference>
<name>W9RUL3_9ROSA</name>
<feature type="compositionally biased region" description="Low complexity" evidence="7">
    <location>
        <begin position="146"/>
        <end position="156"/>
    </location>
</feature>
<feature type="compositionally biased region" description="Polar residues" evidence="7">
    <location>
        <begin position="98"/>
        <end position="113"/>
    </location>
</feature>
<dbReference type="PANTHER" id="PTHR47926:SF388">
    <property type="entry name" value="DYW DOMAIN-CONTAINING PROTEIN"/>
    <property type="match status" value="1"/>
</dbReference>
<dbReference type="EMBL" id="KE345116">
    <property type="protein sequence ID" value="EXB93974.1"/>
    <property type="molecule type" value="Genomic_DNA"/>
</dbReference>
<gene>
    <name evidence="9" type="ORF">L484_015521</name>
</gene>